<gene>
    <name evidence="8" type="ORF">V5O48_017665</name>
</gene>
<dbReference type="EMBL" id="JBAHYK010002813">
    <property type="protein sequence ID" value="KAL0564384.1"/>
    <property type="molecule type" value="Genomic_DNA"/>
</dbReference>
<proteinExistence type="inferred from homology"/>
<feature type="signal peptide" evidence="7">
    <location>
        <begin position="1"/>
        <end position="18"/>
    </location>
</feature>
<evidence type="ECO:0000256" key="6">
    <source>
        <dbReference type="ARBA" id="ARBA00093546"/>
    </source>
</evidence>
<keyword evidence="3 7" id="KW-0134">Cell wall</keyword>
<dbReference type="InterPro" id="IPR001338">
    <property type="entry name" value="Class_I_Hydrophobin"/>
</dbReference>
<name>A0ABR3ENC2_9AGAR</name>
<dbReference type="Pfam" id="PF01185">
    <property type="entry name" value="Hydrophobin"/>
    <property type="match status" value="1"/>
</dbReference>
<keyword evidence="5 7" id="KW-1015">Disulfide bond</keyword>
<comment type="subunit">
    <text evidence="6">Self-assembles to form functional amyloid fibrils called rodlets. Self-assembly into fibrillar rodlets occurs spontaneously at hydrophobic:hydrophilic interfaces and the rodlets further associate laterally to form amphipathic monolayers.</text>
</comment>
<keyword evidence="7" id="KW-0732">Signal</keyword>
<evidence type="ECO:0000256" key="3">
    <source>
        <dbReference type="ARBA" id="ARBA00022512"/>
    </source>
</evidence>
<dbReference type="Proteomes" id="UP001465976">
    <property type="component" value="Unassembled WGS sequence"/>
</dbReference>
<evidence type="ECO:0000256" key="1">
    <source>
        <dbReference type="ARBA" id="ARBA00004191"/>
    </source>
</evidence>
<evidence type="ECO:0000256" key="4">
    <source>
        <dbReference type="ARBA" id="ARBA00022525"/>
    </source>
</evidence>
<evidence type="ECO:0000313" key="8">
    <source>
        <dbReference type="EMBL" id="KAL0564384.1"/>
    </source>
</evidence>
<evidence type="ECO:0000256" key="5">
    <source>
        <dbReference type="ARBA" id="ARBA00023157"/>
    </source>
</evidence>
<accession>A0ABR3ENC2</accession>
<evidence type="ECO:0000313" key="9">
    <source>
        <dbReference type="Proteomes" id="UP001465976"/>
    </source>
</evidence>
<sequence>MLFNKFFALSAMTTLAAATAVVKRTGGGEGGGSCTSGLQCCDSTTTASDPTAAALLTTLGIVLQDLNVVVGLTCSPITVVGGGNGACSKTTVYCEDNSHSKYLTLASIEVLERVLISFHRPQITSSPLAVSPSLSKWDPNLVLNAGLVDAFGYRLQEF</sequence>
<protein>
    <recommendedName>
        <fullName evidence="7">Hydrophobin</fullName>
    </recommendedName>
</protein>
<organism evidence="8 9">
    <name type="scientific">Marasmius crinis-equi</name>
    <dbReference type="NCBI Taxonomy" id="585013"/>
    <lineage>
        <taxon>Eukaryota</taxon>
        <taxon>Fungi</taxon>
        <taxon>Dikarya</taxon>
        <taxon>Basidiomycota</taxon>
        <taxon>Agaricomycotina</taxon>
        <taxon>Agaricomycetes</taxon>
        <taxon>Agaricomycetidae</taxon>
        <taxon>Agaricales</taxon>
        <taxon>Marasmiineae</taxon>
        <taxon>Marasmiaceae</taxon>
        <taxon>Marasmius</taxon>
    </lineage>
</organism>
<evidence type="ECO:0000256" key="2">
    <source>
        <dbReference type="ARBA" id="ARBA00010446"/>
    </source>
</evidence>
<comment type="caution">
    <text evidence="8">The sequence shown here is derived from an EMBL/GenBank/DDBJ whole genome shotgun (WGS) entry which is preliminary data.</text>
</comment>
<feature type="chain" id="PRO_5044962306" description="Hydrophobin" evidence="7">
    <location>
        <begin position="19"/>
        <end position="158"/>
    </location>
</feature>
<dbReference type="SMART" id="SM00075">
    <property type="entry name" value="HYDRO"/>
    <property type="match status" value="1"/>
</dbReference>
<comment type="subcellular location">
    <subcellularLocation>
        <location evidence="1 7">Secreted</location>
        <location evidence="1 7">Cell wall</location>
    </subcellularLocation>
</comment>
<keyword evidence="9" id="KW-1185">Reference proteome</keyword>
<dbReference type="CDD" id="cd23507">
    <property type="entry name" value="hydrophobin_I"/>
    <property type="match status" value="1"/>
</dbReference>
<evidence type="ECO:0000256" key="7">
    <source>
        <dbReference type="RuleBase" id="RU365009"/>
    </source>
</evidence>
<reference evidence="8 9" key="1">
    <citation type="submission" date="2024-02" db="EMBL/GenBank/DDBJ databases">
        <title>A draft genome for the cacao thread blight pathogen Marasmius crinis-equi.</title>
        <authorList>
            <person name="Cohen S.P."/>
            <person name="Baruah I.K."/>
            <person name="Amoako-Attah I."/>
            <person name="Bukari Y."/>
            <person name="Meinhardt L.W."/>
            <person name="Bailey B.A."/>
        </authorList>
    </citation>
    <scope>NUCLEOTIDE SEQUENCE [LARGE SCALE GENOMIC DNA]</scope>
    <source>
        <strain evidence="8 9">GH-76</strain>
    </source>
</reference>
<comment type="similarity">
    <text evidence="2 7">Belongs to the fungal hydrophobin family.</text>
</comment>
<keyword evidence="4 7" id="KW-0964">Secreted</keyword>